<evidence type="ECO:0000313" key="1">
    <source>
        <dbReference type="EMBL" id="SDC17698.1"/>
    </source>
</evidence>
<dbReference type="Pfam" id="PF05721">
    <property type="entry name" value="PhyH"/>
    <property type="match status" value="1"/>
</dbReference>
<dbReference type="AlphaFoldDB" id="A0A1G6JGA8"/>
<dbReference type="InterPro" id="IPR008775">
    <property type="entry name" value="Phytyl_CoA_dOase-like"/>
</dbReference>
<dbReference type="GO" id="GO:0005506">
    <property type="term" value="F:iron ion binding"/>
    <property type="evidence" value="ECO:0007669"/>
    <property type="project" value="UniProtKB-ARBA"/>
</dbReference>
<dbReference type="Gene3D" id="2.60.120.620">
    <property type="entry name" value="q2cbj1_9rhob like domain"/>
    <property type="match status" value="1"/>
</dbReference>
<gene>
    <name evidence="1" type="ORF">SAMN05192589_101396</name>
</gene>
<keyword evidence="1" id="KW-0223">Dioxygenase</keyword>
<dbReference type="RefSeq" id="WP_092739740.1">
    <property type="nucleotide sequence ID" value="NZ_FMZC01000001.1"/>
</dbReference>
<dbReference type="PANTHER" id="PTHR20883:SF49">
    <property type="entry name" value="PHYTANOYL-COA DIOXYGENASE"/>
    <property type="match status" value="1"/>
</dbReference>
<reference evidence="1 2" key="1">
    <citation type="submission" date="2016-10" db="EMBL/GenBank/DDBJ databases">
        <authorList>
            <person name="de Groot N.N."/>
        </authorList>
    </citation>
    <scope>NUCLEOTIDE SEQUENCE [LARGE SCALE GENOMIC DNA]</scope>
    <source>
        <strain evidence="1 2">DSM 16619</strain>
    </source>
</reference>
<dbReference type="OrthoDB" id="9814777at2"/>
<name>A0A1G6JGA8_9BURK</name>
<organism evidence="1 2">
    <name type="scientific">Paracidovorax valerianellae</name>
    <dbReference type="NCBI Taxonomy" id="187868"/>
    <lineage>
        <taxon>Bacteria</taxon>
        <taxon>Pseudomonadati</taxon>
        <taxon>Pseudomonadota</taxon>
        <taxon>Betaproteobacteria</taxon>
        <taxon>Burkholderiales</taxon>
        <taxon>Comamonadaceae</taxon>
        <taxon>Paracidovorax</taxon>
    </lineage>
</organism>
<keyword evidence="1" id="KW-0560">Oxidoreductase</keyword>
<dbReference type="SUPFAM" id="SSF51197">
    <property type="entry name" value="Clavaminate synthase-like"/>
    <property type="match status" value="1"/>
</dbReference>
<dbReference type="PANTHER" id="PTHR20883">
    <property type="entry name" value="PHYTANOYL-COA DIOXYGENASE DOMAIN CONTAINING 1"/>
    <property type="match status" value="1"/>
</dbReference>
<evidence type="ECO:0000313" key="2">
    <source>
        <dbReference type="Proteomes" id="UP000198781"/>
    </source>
</evidence>
<dbReference type="STRING" id="187868.SAMN05192589_101396"/>
<dbReference type="EMBL" id="FMZC01000001">
    <property type="protein sequence ID" value="SDC17698.1"/>
    <property type="molecule type" value="Genomic_DNA"/>
</dbReference>
<sequence>MAALAPLALSLSLSLSSSLQQRLQRCVTDETVADFARDGAVCLRQLLTPDEVALLRSGIDANLAAPSPRAKVASRPDDPGRFFEDFCNWQDIPAFGRFIAETPVAWAAQRLMQSATVRLYHDHVLVKEPGTRQRTPWHQDQPYYNIDGSQNGSLWIPVDPVAREATLEFVAGSHLGPWRMPRTFMDQQARWFPEGSLAELPDIEADRAAFPILGWEIAPGDVVCFHMLALHASGGVPGPQRRRVFSVRFLGDDTRHAPRAWKTSPDFPGLADTLPAGAPMAHPLFPLLVGEGA</sequence>
<protein>
    <submittedName>
        <fullName evidence="1">Phytanoyl-CoA dioxygenase (PhyH)</fullName>
    </submittedName>
</protein>
<dbReference type="Proteomes" id="UP000198781">
    <property type="component" value="Unassembled WGS sequence"/>
</dbReference>
<accession>A0A1G6JGA8</accession>
<keyword evidence="2" id="KW-1185">Reference proteome</keyword>
<dbReference type="GO" id="GO:0016706">
    <property type="term" value="F:2-oxoglutarate-dependent dioxygenase activity"/>
    <property type="evidence" value="ECO:0007669"/>
    <property type="project" value="UniProtKB-ARBA"/>
</dbReference>
<proteinExistence type="predicted"/>